<organism evidence="1 2">
    <name type="scientific">Pistacia atlantica</name>
    <dbReference type="NCBI Taxonomy" id="434234"/>
    <lineage>
        <taxon>Eukaryota</taxon>
        <taxon>Viridiplantae</taxon>
        <taxon>Streptophyta</taxon>
        <taxon>Embryophyta</taxon>
        <taxon>Tracheophyta</taxon>
        <taxon>Spermatophyta</taxon>
        <taxon>Magnoliopsida</taxon>
        <taxon>eudicotyledons</taxon>
        <taxon>Gunneridae</taxon>
        <taxon>Pentapetalae</taxon>
        <taxon>rosids</taxon>
        <taxon>malvids</taxon>
        <taxon>Sapindales</taxon>
        <taxon>Anacardiaceae</taxon>
        <taxon>Pistacia</taxon>
    </lineage>
</organism>
<accession>A0ACC1AD31</accession>
<evidence type="ECO:0000313" key="2">
    <source>
        <dbReference type="Proteomes" id="UP001164250"/>
    </source>
</evidence>
<sequence>MDIRLGGQYSKKAAQAVAAVALQCLQDDPKNRPYMVKVLAALEQLHTSKDMQSKPPHPKAKHTNHSHKTSSSIN</sequence>
<proteinExistence type="predicted"/>
<name>A0ACC1AD31_9ROSI</name>
<keyword evidence="2" id="KW-1185">Reference proteome</keyword>
<dbReference type="Proteomes" id="UP001164250">
    <property type="component" value="Chromosome 11"/>
</dbReference>
<gene>
    <name evidence="1" type="ORF">Patl1_30173</name>
</gene>
<evidence type="ECO:0000313" key="1">
    <source>
        <dbReference type="EMBL" id="KAJ0084071.1"/>
    </source>
</evidence>
<protein>
    <submittedName>
        <fullName evidence="1">Uncharacterized protein</fullName>
    </submittedName>
</protein>
<reference evidence="2" key="1">
    <citation type="journal article" date="2023" name="G3 (Bethesda)">
        <title>Genome assembly and association tests identify interacting loci associated with vigor, precocity, and sex in interspecific pistachio rootstocks.</title>
        <authorList>
            <person name="Palmer W."/>
            <person name="Jacygrad E."/>
            <person name="Sagayaradj S."/>
            <person name="Cavanaugh K."/>
            <person name="Han R."/>
            <person name="Bertier L."/>
            <person name="Beede B."/>
            <person name="Kafkas S."/>
            <person name="Golino D."/>
            <person name="Preece J."/>
            <person name="Michelmore R."/>
        </authorList>
    </citation>
    <scope>NUCLEOTIDE SEQUENCE [LARGE SCALE GENOMIC DNA]</scope>
</reference>
<comment type="caution">
    <text evidence="1">The sequence shown here is derived from an EMBL/GenBank/DDBJ whole genome shotgun (WGS) entry which is preliminary data.</text>
</comment>
<dbReference type="EMBL" id="CM047907">
    <property type="protein sequence ID" value="KAJ0084071.1"/>
    <property type="molecule type" value="Genomic_DNA"/>
</dbReference>